<evidence type="ECO:0000256" key="2">
    <source>
        <dbReference type="ARBA" id="ARBA00022490"/>
    </source>
</evidence>
<evidence type="ECO:0000259" key="14">
    <source>
        <dbReference type="PROSITE" id="PS51192"/>
    </source>
</evidence>
<dbReference type="Pfam" id="PF00271">
    <property type="entry name" value="Helicase_C"/>
    <property type="match status" value="1"/>
</dbReference>
<dbReference type="InterPro" id="IPR036101">
    <property type="entry name" value="CarD-like/TRCF_RID_sf"/>
</dbReference>
<keyword evidence="2 13" id="KW-0963">Cytoplasm</keyword>
<dbReference type="InterPro" id="IPR047112">
    <property type="entry name" value="RecG/Mfd"/>
</dbReference>
<dbReference type="SUPFAM" id="SSF143517">
    <property type="entry name" value="TRCF domain-like"/>
    <property type="match status" value="1"/>
</dbReference>
<dbReference type="GO" id="GO:0000716">
    <property type="term" value="P:transcription-coupled nucleotide-excision repair, DNA damage recognition"/>
    <property type="evidence" value="ECO:0007669"/>
    <property type="project" value="UniProtKB-UniRule"/>
</dbReference>
<dbReference type="Pfam" id="PF17757">
    <property type="entry name" value="UvrB_inter"/>
    <property type="match status" value="1"/>
</dbReference>
<dbReference type="HAMAP" id="MF_00969">
    <property type="entry name" value="TRCF"/>
    <property type="match status" value="1"/>
</dbReference>
<dbReference type="GO" id="GO:0006355">
    <property type="term" value="P:regulation of DNA-templated transcription"/>
    <property type="evidence" value="ECO:0007669"/>
    <property type="project" value="UniProtKB-UniRule"/>
</dbReference>
<name>A0A1M5R3R9_9FIRM</name>
<dbReference type="OrthoDB" id="9804325at2"/>
<feature type="domain" description="Helicase ATP-binding" evidence="14">
    <location>
        <begin position="632"/>
        <end position="793"/>
    </location>
</feature>
<dbReference type="CDD" id="cd17991">
    <property type="entry name" value="DEXHc_TRCF"/>
    <property type="match status" value="1"/>
</dbReference>
<keyword evidence="17" id="KW-1185">Reference proteome</keyword>
<dbReference type="SMART" id="SM01058">
    <property type="entry name" value="CarD_TRCF"/>
    <property type="match status" value="1"/>
</dbReference>
<organism evidence="16 17">
    <name type="scientific">Anaerosphaera aminiphila DSM 21120</name>
    <dbReference type="NCBI Taxonomy" id="1120995"/>
    <lineage>
        <taxon>Bacteria</taxon>
        <taxon>Bacillati</taxon>
        <taxon>Bacillota</taxon>
        <taxon>Tissierellia</taxon>
        <taxon>Tissierellales</taxon>
        <taxon>Peptoniphilaceae</taxon>
        <taxon>Anaerosphaera</taxon>
    </lineage>
</organism>
<dbReference type="FunFam" id="3.40.50.300:FF:000546">
    <property type="entry name" value="Transcription-repair-coupling factor"/>
    <property type="match status" value="1"/>
</dbReference>
<dbReference type="Pfam" id="PF00270">
    <property type="entry name" value="DEAD"/>
    <property type="match status" value="1"/>
</dbReference>
<evidence type="ECO:0000259" key="15">
    <source>
        <dbReference type="PROSITE" id="PS51194"/>
    </source>
</evidence>
<keyword evidence="3 13" id="KW-0547">Nucleotide-binding</keyword>
<dbReference type="AlphaFoldDB" id="A0A1M5R3R9"/>
<dbReference type="InterPro" id="IPR005118">
    <property type="entry name" value="TRCF_C"/>
</dbReference>
<comment type="subcellular location">
    <subcellularLocation>
        <location evidence="1 13">Cytoplasm</location>
    </subcellularLocation>
</comment>
<dbReference type="Pfam" id="PF03461">
    <property type="entry name" value="TRCF"/>
    <property type="match status" value="1"/>
</dbReference>
<dbReference type="Gene3D" id="3.40.50.11180">
    <property type="match status" value="1"/>
</dbReference>
<dbReference type="SUPFAM" id="SSF141259">
    <property type="entry name" value="CarD-like"/>
    <property type="match status" value="1"/>
</dbReference>
<dbReference type="Proteomes" id="UP000184032">
    <property type="component" value="Unassembled WGS sequence"/>
</dbReference>
<dbReference type="Gene3D" id="3.40.50.300">
    <property type="entry name" value="P-loop containing nucleotide triphosphate hydrolases"/>
    <property type="match status" value="2"/>
</dbReference>
<evidence type="ECO:0000256" key="8">
    <source>
        <dbReference type="ARBA" id="ARBA00023125"/>
    </source>
</evidence>
<evidence type="ECO:0000256" key="7">
    <source>
        <dbReference type="ARBA" id="ARBA00022840"/>
    </source>
</evidence>
<keyword evidence="9 13" id="KW-0234">DNA repair</keyword>
<evidence type="ECO:0000256" key="5">
    <source>
        <dbReference type="ARBA" id="ARBA00022801"/>
    </source>
</evidence>
<evidence type="ECO:0000256" key="11">
    <source>
        <dbReference type="ARBA" id="ARBA00061399"/>
    </source>
</evidence>
<dbReference type="PROSITE" id="PS51194">
    <property type="entry name" value="HELICASE_CTER"/>
    <property type="match status" value="1"/>
</dbReference>
<comment type="function">
    <text evidence="13">Couples transcription and DNA repair by recognizing RNA polymerase (RNAP) stalled at DNA lesions. Mediates ATP-dependent release of RNAP and its truncated transcript from the DNA, and recruitment of nucleotide excision repair machinery to the damaged site.</text>
</comment>
<dbReference type="Gene3D" id="3.90.1150.50">
    <property type="entry name" value="Transcription-repair-coupling factor, D7 domain"/>
    <property type="match status" value="1"/>
</dbReference>
<dbReference type="InterPro" id="IPR037235">
    <property type="entry name" value="TRCF-like_C_D7"/>
</dbReference>
<keyword evidence="8 13" id="KW-0238">DNA-binding</keyword>
<protein>
    <recommendedName>
        <fullName evidence="12 13">Transcription-repair-coupling factor</fullName>
        <shortName evidence="13">TRCF</shortName>
        <ecNumber evidence="13">3.6.4.-</ecNumber>
    </recommendedName>
</protein>
<dbReference type="InterPro" id="IPR004576">
    <property type="entry name" value="Mfd"/>
</dbReference>
<evidence type="ECO:0000256" key="1">
    <source>
        <dbReference type="ARBA" id="ARBA00004496"/>
    </source>
</evidence>
<proteinExistence type="inferred from homology"/>
<evidence type="ECO:0000256" key="9">
    <source>
        <dbReference type="ARBA" id="ARBA00023204"/>
    </source>
</evidence>
<dbReference type="EMBL" id="FQXI01000004">
    <property type="protein sequence ID" value="SHH21034.1"/>
    <property type="molecule type" value="Genomic_DNA"/>
</dbReference>
<keyword evidence="7 13" id="KW-0067">ATP-binding</keyword>
<evidence type="ECO:0000313" key="16">
    <source>
        <dbReference type="EMBL" id="SHH21034.1"/>
    </source>
</evidence>
<evidence type="ECO:0000313" key="17">
    <source>
        <dbReference type="Proteomes" id="UP000184032"/>
    </source>
</evidence>
<dbReference type="GO" id="GO:0016787">
    <property type="term" value="F:hydrolase activity"/>
    <property type="evidence" value="ECO:0007669"/>
    <property type="project" value="UniProtKB-KW"/>
</dbReference>
<dbReference type="SUPFAM" id="SSF52540">
    <property type="entry name" value="P-loop containing nucleoside triphosphate hydrolases"/>
    <property type="match status" value="4"/>
</dbReference>
<sequence length="1159" mass="133662">MDFLVDVMQNMKSYREILEFISNRQYPISVFGMTESEIGHFSYCINKNLNRPLLIITSNGLKVRKIYEDIKSLGIEEVSIYPKREVFLYDRDFKSFDTMKTRIKTLSDLSMNRNKVTVTTIDALRDRVSDVNLFRDYILNISQSDELDLKDLESKLILMGYERYSQVEGVGQFSIRGSIVDIYTPESPYRLELFDVEVDSIRSFDISTQRSIENLKSIEVTPVSDIILREEYRKEISKNLKSALKSSKLKGEYKDRLEEKFGKYIDALEENMTIANQDLILPFLNNEYLNGLLNYFQEEPLILIEDPNICIDGLKTLAIEQKENLIEMISRGEALKEHENIEYSVEKVLDIVQTSNTITLNSLTIAPRGFESKGITTLSMKSVTNYRGKMKLFIEDLKNYMYRGYKVVILGGNESRAGRLFDTLVEFEIPARFELNRDSKIKSSEVVVTTGTLNDGFEIADIKLVVINYSEIYGEKKEKKKTSKKAKTLNFEDLSVGDYVVHESHGIGKYIGTQRLEVQGIKKDYVVIEYKGEDKLFLPMESLDLIYKYVGSESKAPKVNKLNSLEWKKTKAKAKKNVEDMAEDLIKLYAKRQEAKGFAFSEDTEWQREFEDAFEYEETEGQLRSSGEIKKDMEEPRPMDRLLCADVGYGKTEVAIRAAFKAVIDGKQVAFLVPTTILAQQHYNTLVERFKDFPIKIAILSRFRTKAEQKKDIEDLKKGFVDIVIGTHRLLSEDVKFKDLGLLIIDEEQRFGVRHKEKLKMLKENLDTLTLTATPIPRTLQMSMIGIRDMSVIEEPPEERFPVQTYVLEYNDLMVREAILKEIERGGQVYFVYNRVQNMEHKLQELRQLVPEATFNMAHGQMSERQLEDTMISFINNEFNVLLCSTIIETGMDVQNANTMVVSDANRLGLSQLYQLRGRIGRSNKIAYAYFTYERDISLTEIAQKRLKAIKEFTEFGSGYKLALRDLEIRGSGSILGSRQHGHIDSIGYDLYIKYLKDAVSRLKGEDVVEEDDTTIDIKLDSYIPKLYITNEMQRLEVYKKIAVIESEEDYSDLVDELIDRFSDIPMAVSNLMDISLLRHNAKDAGITSITQKNNNYEFKISKNLNLGIINELQDNFKDIVLDLGKEHGFTISNLKYPIEDLKKAVNIIKLHKKLTSKK</sequence>
<evidence type="ECO:0000256" key="6">
    <source>
        <dbReference type="ARBA" id="ARBA00022806"/>
    </source>
</evidence>
<dbReference type="SMART" id="SM00490">
    <property type="entry name" value="HELICc"/>
    <property type="match status" value="1"/>
</dbReference>
<dbReference type="RefSeq" id="WP_073183994.1">
    <property type="nucleotide sequence ID" value="NZ_FQXI01000004.1"/>
</dbReference>
<evidence type="ECO:0000256" key="10">
    <source>
        <dbReference type="ARBA" id="ARBA00061104"/>
    </source>
</evidence>
<dbReference type="GO" id="GO:0005737">
    <property type="term" value="C:cytoplasm"/>
    <property type="evidence" value="ECO:0007669"/>
    <property type="project" value="UniProtKB-SubCell"/>
</dbReference>
<dbReference type="InterPro" id="IPR003711">
    <property type="entry name" value="CarD-like/TRCF_RID"/>
</dbReference>
<dbReference type="GO" id="GO:0005524">
    <property type="term" value="F:ATP binding"/>
    <property type="evidence" value="ECO:0007669"/>
    <property type="project" value="UniProtKB-UniRule"/>
</dbReference>
<dbReference type="PROSITE" id="PS51192">
    <property type="entry name" value="HELICASE_ATP_BIND_1"/>
    <property type="match status" value="1"/>
</dbReference>
<dbReference type="NCBIfam" id="TIGR00580">
    <property type="entry name" value="mfd"/>
    <property type="match status" value="1"/>
</dbReference>
<comment type="similarity">
    <text evidence="11 13">In the C-terminal section; belongs to the helicase family. RecG subfamily.</text>
</comment>
<dbReference type="Gene3D" id="2.40.10.170">
    <property type="match status" value="1"/>
</dbReference>
<evidence type="ECO:0000256" key="12">
    <source>
        <dbReference type="ARBA" id="ARBA00070128"/>
    </source>
</evidence>
<dbReference type="GO" id="GO:0003678">
    <property type="term" value="F:DNA helicase activity"/>
    <property type="evidence" value="ECO:0007669"/>
    <property type="project" value="TreeGrafter"/>
</dbReference>
<keyword evidence="5 13" id="KW-0378">Hydrolase</keyword>
<dbReference type="EC" id="3.6.4.-" evidence="13"/>
<keyword evidence="4 13" id="KW-0227">DNA damage</keyword>
<comment type="similarity">
    <text evidence="10 13">In the N-terminal section; belongs to the UvrB family.</text>
</comment>
<dbReference type="GO" id="GO:0003684">
    <property type="term" value="F:damaged DNA binding"/>
    <property type="evidence" value="ECO:0007669"/>
    <property type="project" value="InterPro"/>
</dbReference>
<evidence type="ECO:0000256" key="13">
    <source>
        <dbReference type="HAMAP-Rule" id="MF_00969"/>
    </source>
</evidence>
<keyword evidence="6" id="KW-0347">Helicase</keyword>
<dbReference type="PANTHER" id="PTHR47964">
    <property type="entry name" value="ATP-DEPENDENT DNA HELICASE HOMOLOG RECG, CHLOROPLASTIC"/>
    <property type="match status" value="1"/>
</dbReference>
<gene>
    <name evidence="13" type="primary">mfd</name>
    <name evidence="16" type="ORF">SAMN02745245_00810</name>
</gene>
<feature type="domain" description="Helicase C-terminal" evidence="15">
    <location>
        <begin position="814"/>
        <end position="968"/>
    </location>
</feature>
<dbReference type="SMART" id="SM00487">
    <property type="entry name" value="DEXDc"/>
    <property type="match status" value="1"/>
</dbReference>
<dbReference type="SMART" id="SM00982">
    <property type="entry name" value="TRCF"/>
    <property type="match status" value="1"/>
</dbReference>
<accession>A0A1M5R3R9</accession>
<dbReference type="Gene3D" id="3.30.2060.10">
    <property type="entry name" value="Penicillin-binding protein 1b domain"/>
    <property type="match status" value="1"/>
</dbReference>
<dbReference type="InterPro" id="IPR011545">
    <property type="entry name" value="DEAD/DEAH_box_helicase_dom"/>
</dbReference>
<dbReference type="Pfam" id="PF02559">
    <property type="entry name" value="CarD_TRCF_RID"/>
    <property type="match status" value="1"/>
</dbReference>
<evidence type="ECO:0000256" key="3">
    <source>
        <dbReference type="ARBA" id="ARBA00022741"/>
    </source>
</evidence>
<dbReference type="InterPro" id="IPR041471">
    <property type="entry name" value="UvrB_inter"/>
</dbReference>
<dbReference type="InterPro" id="IPR014001">
    <property type="entry name" value="Helicase_ATP-bd"/>
</dbReference>
<dbReference type="InterPro" id="IPR027417">
    <property type="entry name" value="P-loop_NTPase"/>
</dbReference>
<reference evidence="17" key="1">
    <citation type="submission" date="2016-11" db="EMBL/GenBank/DDBJ databases">
        <authorList>
            <person name="Varghese N."/>
            <person name="Submissions S."/>
        </authorList>
    </citation>
    <scope>NUCLEOTIDE SEQUENCE [LARGE SCALE GENOMIC DNA]</scope>
    <source>
        <strain evidence="17">DSM 21120</strain>
    </source>
</reference>
<dbReference type="InterPro" id="IPR001650">
    <property type="entry name" value="Helicase_C-like"/>
</dbReference>
<dbReference type="PANTHER" id="PTHR47964:SF1">
    <property type="entry name" value="ATP-DEPENDENT DNA HELICASE HOMOLOG RECG, CHLOROPLASTIC"/>
    <property type="match status" value="1"/>
</dbReference>
<evidence type="ECO:0000256" key="4">
    <source>
        <dbReference type="ARBA" id="ARBA00022763"/>
    </source>
</evidence>
<dbReference type="STRING" id="1120995.SAMN02745245_00810"/>